<reference evidence="1" key="2">
    <citation type="submission" date="2022-10" db="EMBL/GenBank/DDBJ databases">
        <authorList>
            <consortium name="ENA_rothamsted_submissions"/>
            <consortium name="culmorum"/>
            <person name="King R."/>
        </authorList>
    </citation>
    <scope>NUCLEOTIDE SEQUENCE</scope>
</reference>
<sequence length="118" mass="13051">MEQRKVIIFAALISIGFFGFVWARNDLILGNVHPNAVLLYQNVFNISGIPGQIISNNYGFSNQFRNITLFRALDLNTNNTGGYAYIVAGGIGHRNVTFNLRSSAVGRGYTFNVDIYGV</sequence>
<dbReference type="OrthoDB" id="8192785at2759"/>
<evidence type="ECO:0000313" key="1">
    <source>
        <dbReference type="EMBL" id="CAG9797133.1"/>
    </source>
</evidence>
<accession>A0A9N9WL72</accession>
<dbReference type="InterPro" id="IPR031734">
    <property type="entry name" value="MBF2"/>
</dbReference>
<keyword evidence="2" id="KW-1185">Reference proteome</keyword>
<dbReference type="EMBL" id="OU895877">
    <property type="protein sequence ID" value="CAG9797133.1"/>
    <property type="molecule type" value="Genomic_DNA"/>
</dbReference>
<dbReference type="PANTHER" id="PTHR37685">
    <property type="entry name" value="GEO11136P1-RELATED"/>
    <property type="match status" value="1"/>
</dbReference>
<evidence type="ECO:0000313" key="2">
    <source>
        <dbReference type="Proteomes" id="UP001153620"/>
    </source>
</evidence>
<dbReference type="PANTHER" id="PTHR37685:SF1">
    <property type="entry name" value="GEO11136P1-RELATED"/>
    <property type="match status" value="1"/>
</dbReference>
<name>A0A9N9WL72_9DIPT</name>
<protein>
    <submittedName>
        <fullName evidence="1">Uncharacterized protein</fullName>
    </submittedName>
</protein>
<gene>
    <name evidence="1" type="ORF">CHIRRI_LOCUS133</name>
</gene>
<proteinExistence type="predicted"/>
<organism evidence="1 2">
    <name type="scientific">Chironomus riparius</name>
    <dbReference type="NCBI Taxonomy" id="315576"/>
    <lineage>
        <taxon>Eukaryota</taxon>
        <taxon>Metazoa</taxon>
        <taxon>Ecdysozoa</taxon>
        <taxon>Arthropoda</taxon>
        <taxon>Hexapoda</taxon>
        <taxon>Insecta</taxon>
        <taxon>Pterygota</taxon>
        <taxon>Neoptera</taxon>
        <taxon>Endopterygota</taxon>
        <taxon>Diptera</taxon>
        <taxon>Nematocera</taxon>
        <taxon>Chironomoidea</taxon>
        <taxon>Chironomidae</taxon>
        <taxon>Chironominae</taxon>
        <taxon>Chironomus</taxon>
    </lineage>
</organism>
<dbReference type="AlphaFoldDB" id="A0A9N9WL72"/>
<reference evidence="1" key="1">
    <citation type="submission" date="2022-01" db="EMBL/GenBank/DDBJ databases">
        <authorList>
            <person name="King R."/>
        </authorList>
    </citation>
    <scope>NUCLEOTIDE SEQUENCE</scope>
</reference>
<dbReference type="Proteomes" id="UP001153620">
    <property type="component" value="Chromosome 1"/>
</dbReference>
<dbReference type="Pfam" id="PF15868">
    <property type="entry name" value="MBF2"/>
    <property type="match status" value="1"/>
</dbReference>